<protein>
    <submittedName>
        <fullName evidence="9">TonB-dependent receptor</fullName>
    </submittedName>
</protein>
<dbReference type="InterPro" id="IPR037066">
    <property type="entry name" value="Plug_dom_sf"/>
</dbReference>
<evidence type="ECO:0000313" key="9">
    <source>
        <dbReference type="EMBL" id="UUD66177.1"/>
    </source>
</evidence>
<evidence type="ECO:0000256" key="2">
    <source>
        <dbReference type="ARBA" id="ARBA00022448"/>
    </source>
</evidence>
<keyword evidence="9" id="KW-0675">Receptor</keyword>
<evidence type="ECO:0000256" key="7">
    <source>
        <dbReference type="PROSITE-ProRule" id="PRU01360"/>
    </source>
</evidence>
<keyword evidence="6 7" id="KW-0998">Cell outer membrane</keyword>
<organism evidence="9 10">
    <name type="scientific">Phytopseudomonas seleniipraecipitans</name>
    <dbReference type="NCBI Taxonomy" id="640205"/>
    <lineage>
        <taxon>Bacteria</taxon>
        <taxon>Pseudomonadati</taxon>
        <taxon>Pseudomonadota</taxon>
        <taxon>Gammaproteobacteria</taxon>
        <taxon>Pseudomonadales</taxon>
        <taxon>Pseudomonadaceae</taxon>
        <taxon>Phytopseudomonas</taxon>
    </lineage>
</organism>
<keyword evidence="5 7" id="KW-0472">Membrane</keyword>
<reference evidence="9" key="1">
    <citation type="submission" date="2021-05" db="EMBL/GenBank/DDBJ databases">
        <title>Complete genome sequence of Pseudomonas seleniipraecipitans strain D1-6.</title>
        <authorList>
            <person name="Lafi F."/>
            <person name="Eida A."/>
            <person name="Alam I."/>
            <person name="Hert H."/>
            <person name="Saad M."/>
        </authorList>
    </citation>
    <scope>NUCLEOTIDE SEQUENCE</scope>
    <source>
        <strain evidence="9">D1-6</strain>
    </source>
</reference>
<evidence type="ECO:0000313" key="10">
    <source>
        <dbReference type="Proteomes" id="UP000887421"/>
    </source>
</evidence>
<comment type="similarity">
    <text evidence="7">Belongs to the TonB-dependent receptor family.</text>
</comment>
<dbReference type="InterPro" id="IPR039426">
    <property type="entry name" value="TonB-dep_rcpt-like"/>
</dbReference>
<dbReference type="Gene3D" id="3.55.50.30">
    <property type="match status" value="1"/>
</dbReference>
<dbReference type="Gene3D" id="2.40.170.20">
    <property type="entry name" value="TonB-dependent receptor, beta-barrel domain"/>
    <property type="match status" value="1"/>
</dbReference>
<evidence type="ECO:0000256" key="6">
    <source>
        <dbReference type="ARBA" id="ARBA00023237"/>
    </source>
</evidence>
<evidence type="ECO:0000256" key="1">
    <source>
        <dbReference type="ARBA" id="ARBA00004571"/>
    </source>
</evidence>
<dbReference type="Gene3D" id="2.170.130.10">
    <property type="entry name" value="TonB-dependent receptor, plug domain"/>
    <property type="match status" value="1"/>
</dbReference>
<evidence type="ECO:0000256" key="3">
    <source>
        <dbReference type="ARBA" id="ARBA00022452"/>
    </source>
</evidence>
<comment type="subcellular location">
    <subcellularLocation>
        <location evidence="1 7">Cell outer membrane</location>
        <topology evidence="1 7">Multi-pass membrane protein</topology>
    </subcellularLocation>
</comment>
<keyword evidence="4 7" id="KW-0812">Transmembrane</keyword>
<keyword evidence="3 7" id="KW-1134">Transmembrane beta strand</keyword>
<dbReference type="InterPro" id="IPR036942">
    <property type="entry name" value="Beta-barrel_TonB_sf"/>
</dbReference>
<dbReference type="Proteomes" id="UP000887421">
    <property type="component" value="Chromosome"/>
</dbReference>
<keyword evidence="2 7" id="KW-0813">Transport</keyword>
<evidence type="ECO:0000256" key="4">
    <source>
        <dbReference type="ARBA" id="ARBA00022692"/>
    </source>
</evidence>
<dbReference type="InterPro" id="IPR012910">
    <property type="entry name" value="Plug_dom"/>
</dbReference>
<dbReference type="InterPro" id="IPR011662">
    <property type="entry name" value="Secretin/TonB_short_N"/>
</dbReference>
<dbReference type="Pfam" id="PF07715">
    <property type="entry name" value="Plug"/>
    <property type="match status" value="1"/>
</dbReference>
<evidence type="ECO:0000256" key="5">
    <source>
        <dbReference type="ARBA" id="ARBA00023136"/>
    </source>
</evidence>
<dbReference type="SMART" id="SM00965">
    <property type="entry name" value="STN"/>
    <property type="match status" value="1"/>
</dbReference>
<dbReference type="EMBL" id="CP076114">
    <property type="protein sequence ID" value="UUD66177.1"/>
    <property type="molecule type" value="Genomic_DNA"/>
</dbReference>
<keyword evidence="10" id="KW-1185">Reference proteome</keyword>
<evidence type="ECO:0000259" key="8">
    <source>
        <dbReference type="SMART" id="SM00965"/>
    </source>
</evidence>
<accession>A0ABY5JH46</accession>
<dbReference type="PROSITE" id="PS52016">
    <property type="entry name" value="TONB_DEPENDENT_REC_3"/>
    <property type="match status" value="1"/>
</dbReference>
<gene>
    <name evidence="9" type="ORF">D16iCDA_13180</name>
</gene>
<sequence length="930" mass="104033">MLSLCAALPLATSHAQEAAEPASASMQRQHSFDLDAQPLADSLIAFAQQSGLQVSVDPSLVGHLRGNVVRGQMSSEQALSRLLDGSNVGWDYEQQVLTFHALKSSQNAMELGNTVVLAAADQSFMGETVVDRRAIEAFPAANGDITTLLQMHPSVQFSNTQQSSSTPGEIDPADISINGAAFYQNSFMIDGVGINNDLDPGRHEWSTIADARGTPSRSHGIALDADLLEEVRVYDSNVPAEYGGFNGGVINAVTRRPTEDLHGKLSMSMSRSAWANYHINEEDREDFENSTTSQEQPEFDKWTLRGTLEGHVTENFGALFNFSRKHSTIPLNSYSDGFNSTGDKSKKDQTRQIDNFLLKTYWQVNDRLQLDVSLTHAPQESEYFRENSKNSDFVILQGGQQAAIKATWFGDAAKFTHNLAYTNLQSSRDSDSNVSKQWRWSSEKNWGNPLRDTSLSREGSFGDIEQRQKSMTYTFKSDWEPIQALGIEHNFQAGLELAYQQANYKRPESATTAAGLIATAAGSNSCSFASGELDSEYCSIGTNVSGTLTRQYFRNLTHYNAGEISMNEKRYALFLQDRMQWGRLQVRPGVRFDGDDYMEKKTIAPRFSADYDLFGDSSTVLTTGFNRYYGRSMFKYRLADGRESLEYRQSRATASGTTVNEFGAITRGEADSSSFRKIDIPYNDEWMVGIAQRWLNTTFELKYLHRDGRDQVVRTQGVNLGLPPGDGVDESIVYTTYTNAGSSETDAVSLAITPDAELRLFGTRSSMQFAADWTRTRSTNNSNYDVSFSRDELNDELVMYDGKLMRFSQLPAANFNRPWTARITTITHVPQANLTLSNFLRYRAGYEQIVTDGTIEVEGATYDNYSFGEVNAAFTWDLRAKWEIPVIRDQSAFVAVDVKNVLDEVAEIYSSTGYKYEMGRQYWLEVGYQF</sequence>
<dbReference type="SUPFAM" id="SSF56935">
    <property type="entry name" value="Porins"/>
    <property type="match status" value="1"/>
</dbReference>
<name>A0ABY5JH46_9GAMM</name>
<feature type="domain" description="Secretin/TonB short N-terminal" evidence="8">
    <location>
        <begin position="52"/>
        <end position="102"/>
    </location>
</feature>
<proteinExistence type="inferred from homology"/>